<dbReference type="InterPro" id="IPR003604">
    <property type="entry name" value="Matrin/U1-like-C_Znf_C2H2"/>
</dbReference>
<dbReference type="GO" id="GO:0005524">
    <property type="term" value="F:ATP binding"/>
    <property type="evidence" value="ECO:0007669"/>
    <property type="project" value="UniProtKB-KW"/>
</dbReference>
<dbReference type="InterPro" id="IPR013087">
    <property type="entry name" value="Znf_C2H2_type"/>
</dbReference>
<dbReference type="PANTHER" id="PTHR45418:SF1">
    <property type="entry name" value="CANCER_TESTIS ANTIGEN 55"/>
    <property type="match status" value="1"/>
</dbReference>
<dbReference type="SUPFAM" id="SSF56645">
    <property type="entry name" value="Acyl-CoA dehydrogenase NM domain-like"/>
    <property type="match status" value="1"/>
</dbReference>
<comment type="catalytic activity">
    <reaction evidence="11">
        <text>ATP + H2O = ADP + phosphate + H(+)</text>
        <dbReference type="Rhea" id="RHEA:13065"/>
        <dbReference type="ChEBI" id="CHEBI:15377"/>
        <dbReference type="ChEBI" id="CHEBI:15378"/>
        <dbReference type="ChEBI" id="CHEBI:30616"/>
        <dbReference type="ChEBI" id="CHEBI:43474"/>
        <dbReference type="ChEBI" id="CHEBI:456216"/>
        <dbReference type="EC" id="3.6.4.13"/>
    </reaction>
</comment>
<dbReference type="InterPro" id="IPR055060">
    <property type="entry name" value="ACOX_C_alpha1"/>
</dbReference>
<dbReference type="SUPFAM" id="SSF57667">
    <property type="entry name" value="beta-beta-alpha zinc fingers"/>
    <property type="match status" value="1"/>
</dbReference>
<dbReference type="InterPro" id="IPR026122">
    <property type="entry name" value="MOV-10/SDE3_DEXXQ/H-box"/>
</dbReference>
<keyword evidence="6" id="KW-0378">Hydrolase</keyword>
<evidence type="ECO:0000313" key="14">
    <source>
        <dbReference type="EMBL" id="PPQ72286.1"/>
    </source>
</evidence>
<evidence type="ECO:0000256" key="9">
    <source>
        <dbReference type="ARBA" id="ARBA00022884"/>
    </source>
</evidence>
<name>A0A409W1A3_9AGAR</name>
<keyword evidence="8" id="KW-0067">ATP-binding</keyword>
<keyword evidence="10" id="KW-0943">RNA-mediated gene silencing</keyword>
<dbReference type="InterPro" id="IPR027417">
    <property type="entry name" value="P-loop_NTPase"/>
</dbReference>
<dbReference type="InterPro" id="IPR003593">
    <property type="entry name" value="AAA+_ATPase"/>
</dbReference>
<evidence type="ECO:0000256" key="7">
    <source>
        <dbReference type="ARBA" id="ARBA00022806"/>
    </source>
</evidence>
<keyword evidence="4" id="KW-0963">Cytoplasm</keyword>
<comment type="subcellular location">
    <subcellularLocation>
        <location evidence="1">Cytoplasm</location>
        <location evidence="1">Cytoplasmic ribonucleoprotein granule</location>
    </subcellularLocation>
</comment>
<comment type="similarity">
    <text evidence="2">Belongs to the DNA2/NAM7 helicase family. SDE3 subfamily.</text>
</comment>
<dbReference type="EC" id="3.6.4.13" evidence="3"/>
<dbReference type="CDD" id="cd18038">
    <property type="entry name" value="DEXXQc_Helz-like"/>
    <property type="match status" value="2"/>
</dbReference>
<dbReference type="GO" id="GO:0016627">
    <property type="term" value="F:oxidoreductase activity, acting on the CH-CH group of donors"/>
    <property type="evidence" value="ECO:0007669"/>
    <property type="project" value="InterPro"/>
</dbReference>
<evidence type="ECO:0000256" key="4">
    <source>
        <dbReference type="ARBA" id="ARBA00022490"/>
    </source>
</evidence>
<organism evidence="14 15">
    <name type="scientific">Panaeolus cyanescens</name>
    <dbReference type="NCBI Taxonomy" id="181874"/>
    <lineage>
        <taxon>Eukaryota</taxon>
        <taxon>Fungi</taxon>
        <taxon>Dikarya</taxon>
        <taxon>Basidiomycota</taxon>
        <taxon>Agaricomycotina</taxon>
        <taxon>Agaricomycetes</taxon>
        <taxon>Agaricomycetidae</taxon>
        <taxon>Agaricales</taxon>
        <taxon>Agaricineae</taxon>
        <taxon>Galeropsidaceae</taxon>
        <taxon>Panaeolus</taxon>
    </lineage>
</organism>
<dbReference type="SMART" id="SM00382">
    <property type="entry name" value="AAA"/>
    <property type="match status" value="2"/>
</dbReference>
<dbReference type="Pfam" id="PF21634">
    <property type="entry name" value="MOV-10_beta-barrel"/>
    <property type="match status" value="2"/>
</dbReference>
<comment type="caution">
    <text evidence="14">The sequence shown here is derived from an EMBL/GenBank/DDBJ whole genome shotgun (WGS) entry which is preliminary data.</text>
</comment>
<proteinExistence type="inferred from homology"/>
<reference evidence="14 15" key="1">
    <citation type="journal article" date="2018" name="Evol. Lett.">
        <title>Horizontal gene cluster transfer increased hallucinogenic mushroom diversity.</title>
        <authorList>
            <person name="Reynolds H.T."/>
            <person name="Vijayakumar V."/>
            <person name="Gluck-Thaler E."/>
            <person name="Korotkin H.B."/>
            <person name="Matheny P.B."/>
            <person name="Slot J.C."/>
        </authorList>
    </citation>
    <scope>NUCLEOTIDE SEQUENCE [LARGE SCALE GENOMIC DNA]</scope>
    <source>
        <strain evidence="14 15">2629</strain>
    </source>
</reference>
<dbReference type="GO" id="GO:0003723">
    <property type="term" value="F:RNA binding"/>
    <property type="evidence" value="ECO:0007669"/>
    <property type="project" value="UniProtKB-KW"/>
</dbReference>
<dbReference type="InterPro" id="IPR046373">
    <property type="entry name" value="Acyl-CoA_Oxase/DH_mid-dom_sf"/>
</dbReference>
<dbReference type="EMBL" id="NHTK01005877">
    <property type="protein sequence ID" value="PPQ72286.1"/>
    <property type="molecule type" value="Genomic_DNA"/>
</dbReference>
<dbReference type="InterPro" id="IPR036236">
    <property type="entry name" value="Znf_C2H2_sf"/>
</dbReference>
<keyword evidence="7" id="KW-0347">Helicase</keyword>
<dbReference type="GO" id="GO:0008270">
    <property type="term" value="F:zinc ion binding"/>
    <property type="evidence" value="ECO:0007669"/>
    <property type="project" value="InterPro"/>
</dbReference>
<evidence type="ECO:0000256" key="10">
    <source>
        <dbReference type="ARBA" id="ARBA00023158"/>
    </source>
</evidence>
<dbReference type="GO" id="GO:0016787">
    <property type="term" value="F:hydrolase activity"/>
    <property type="evidence" value="ECO:0007669"/>
    <property type="project" value="UniProtKB-KW"/>
</dbReference>
<protein>
    <recommendedName>
        <fullName evidence="3">RNA helicase</fullName>
        <ecNumber evidence="3">3.6.4.13</ecNumber>
    </recommendedName>
</protein>
<dbReference type="InterPro" id="IPR041679">
    <property type="entry name" value="DNA2/NAM7-like_C"/>
</dbReference>
<dbReference type="InterPro" id="IPR049080">
    <property type="entry name" value="MOV-10-like_beta-barrel"/>
</dbReference>
<dbReference type="GO" id="GO:0032574">
    <property type="term" value="F:5'-3' RNA helicase activity"/>
    <property type="evidence" value="ECO:0007669"/>
    <property type="project" value="InterPro"/>
</dbReference>
<dbReference type="InParanoid" id="A0A409W1A3"/>
<dbReference type="STRING" id="181874.A0A409W1A3"/>
<keyword evidence="5" id="KW-0547">Nucleotide-binding</keyword>
<dbReference type="Gene3D" id="2.40.110.10">
    <property type="entry name" value="Butyryl-CoA Dehydrogenase, subunit A, domain 2"/>
    <property type="match status" value="1"/>
</dbReference>
<evidence type="ECO:0000313" key="15">
    <source>
        <dbReference type="Proteomes" id="UP000284842"/>
    </source>
</evidence>
<dbReference type="InterPro" id="IPR047187">
    <property type="entry name" value="SF1_C_Upf1"/>
</dbReference>
<evidence type="ECO:0000256" key="2">
    <source>
        <dbReference type="ARBA" id="ARBA00005601"/>
    </source>
</evidence>
<evidence type="ECO:0000256" key="12">
    <source>
        <dbReference type="SAM" id="MobiDB-lite"/>
    </source>
</evidence>
<sequence>MVKNCPNVLSSGTCSDSNCAYNHNVYNCPTCGILLPSINAYTAHTRSKKHLRRVSQTTAGEPGWDTTFCTLCEVNIPGGQWQQHISGRKHHSNATRQGVSADTLPAEARETSTTLPCDICHCSVMARMWQSHINGSRHKSRAQFSSYQRALQNAEMDRGNVAITGDFDFHFVDPATAQAGVRREATIAVSEANTRVLLRDVRLASLQGSTGSTNPGFSVTLTPSSTPITNLRPTRFHLSFRNAFIGRYEDRLELTFEDARLKQSFVIIRVLKAIVGDQTLHQQLQPRAPYVPRVRTQRQVVRETDVVPGEKPPAQTAVRYIGGLPKAMIPDYLQRVLDNDTFSTSKTVQEVQKSMPTTFDSGDRILVQEQGSTNGKWYEGHVHVVRQLEVGLCFHMNFGVHHSPNKRFHVRFKLNRIPVRRQHQALDTMFTPSRLFFPSHADLEHLVAQRPAEVPLRLFNKLIETNEPQLRAVAGVVTMQPGAMPFIIFGPPGTGKTITIIECIQQVLAANPQARVFACAPSNSAADLIALRLTDRTVFGDAALSKEQLFRFYAPSRAKSQCPDKLLDFTCTTPTGMFSVPSDMERMKRFRVIVSTCVSSSFASGIGMPRGHFSHIFVDEAGQATEPEAALAIKLLGDEKTNFVLGGDPKQLGPIIRSPVAMKMGLETSFLERLMGGEAYHLDTGRDYCVVKLTKNFRSHRSILKFPNEKFYAAELEECADRRIIDNYLRSSYLPSPDFPIVFHAVSGKDAREASSPSFFNIDEVQQIRTYIRQLKDDRRFRTTDNDIGIIAPYHAQVLKIRAALRTMAEGVKVGSVEEFQGQERRVIIISTVRSSKEFVEYDLRHTLGFVANPRRFNVAVTRAKALLIIVGDPQVLSLDPLWRSFLNYIHLNGGWTGPAITWDPNEEVNEDGGYDAAVREKAGVDMNEFTRRMGEMTMNSVDETEDADGLEGIETQSRSKQVSLSQPTSTVELAKTPLWRIRVESLSEDERIKLSYKRAKSLALHYRLTAEDVSNENERHWKFHSDLIFGLDSSVFILLSIHYNLCLGTITKYLPNRPDLQPIVDKLLSFEWNGQYCLTEVGHGVNVINMETRATLLDDGTFDLHTPSELGAKYMPPTSPSGYPCIAVVHARLFVEGEDRGPKVFLVKLHDGFEMEHGVVSKVLPPRGGSRTVRHCLTYFNHVRLPASALLSGLEKPANIRHEFFNNMSRVITGTLVMGTAGVSAMRIASYIAGKYSIRRHVVDSATRLPRSIISFSTQYTPILSAIAQAIVLRRFCDDCYNMFTQKADPPMKHFIAAIAKTTIQRSAQATILEVSDRCGAQGLAEANQMSSLHADMRGLAIAEGDLLVISIRFAMDLLRGRIVVPPYVYPHSLLAKHEKSMISSLRQSLSKHTNPRSELAEASLLPHCQALIEAIGARMAFESAQRHIDGDIVNLFVASQFKKDPAWYALNEGLDGMTQTQMEVDVAKKLLPRISDLLEMLEVEPYIVAPIVSNEEWIRYVDGLPGYGQPASTISGAKHQSRVTFSRYSSALEESESDKNDVVVEGVFDFKCIEPDTASSGVRTNAVIKTSNQLCKATLIEVKLSSDHKPFGSSPCFTIEKAHTLSSRRISYYNPIEMTISFQQRFVGRYQDRIEMIFEDATFNKRFVITKPLRAIVGDQDLHTELAPKQAYKPRQAVLRPPVRDVIPGIKPPAQTSIKYVAPLPKAEIPQYLKNILDGPEKSSAKIADRIRKIVLPDRLGVDSYGRFFKLLLWIEEFKMEYVNTQDLARYDIMDAKLMRHNQYYYLEVPGLAEKRPSVLMGDRILVQEQGSLDGRWYEGHVHVVRQHEVGLRFHSTFDRYAAGRRFNVRFKLNRTPIKRQHQAMDSLFTEERILFPDLRHLHELQQRMQARISLNPFNPLIARNEPQMQAIHAMLAMPPGSLPLVIFGPPGTGKTITIIEGIKQILSTNRSACILACAPSNSAADLIAIRLMDFLQPDEMFRFYAPSRMREQVPHKLLPYAYLSSDGHFTIPPLSRVRRFRIIISTSISSSFTAGIGMARSHFTHIFLDEAGQATEPEAFVSIKMMANSNTNVVLSGDPKQLGPVIRSGVARSLGLEESYLERLMQREAYDFKNGARSMSVFKLTKNFRSHEAILRFPNDRFYDGELTPHGNAQLINSYLNSSYLPSSSFPIVFHSVSGKDDREASSPSFFNIDEVIQIKSYIRKLKEDRRYRTADADIGVIAPYHAQVVKIRNSLRNLADDVKVGSVEEFQGQERKVIIISTVRSSKEFIEYDLLHTLGFVANPRRFNVAVTRAQALLIIVGDAQVLSLDPLWRSFLNYIYLSGGWTGPGITWDPKEPVNEGGGYDQVIRKAAGFDMNEFSKRMEEATMAGVEDLDANVDRPWRDVE</sequence>
<dbReference type="PANTHER" id="PTHR45418">
    <property type="entry name" value="CANCER/TESTIS ANTIGEN 55"/>
    <property type="match status" value="1"/>
</dbReference>
<dbReference type="InterPro" id="IPR036250">
    <property type="entry name" value="AcylCo_DH-like_C"/>
</dbReference>
<evidence type="ECO:0000256" key="11">
    <source>
        <dbReference type="ARBA" id="ARBA00047984"/>
    </source>
</evidence>
<feature type="region of interest" description="Disordered" evidence="12">
    <location>
        <begin position="83"/>
        <end position="107"/>
    </location>
</feature>
<accession>A0A409W1A3</accession>
<dbReference type="Proteomes" id="UP000284842">
    <property type="component" value="Unassembled WGS sequence"/>
</dbReference>
<dbReference type="GO" id="GO:0031047">
    <property type="term" value="P:regulatory ncRNA-mediated gene silencing"/>
    <property type="evidence" value="ECO:0007669"/>
    <property type="project" value="UniProtKB-KW"/>
</dbReference>
<dbReference type="InterPro" id="IPR009100">
    <property type="entry name" value="AcylCoA_DH/oxidase_NM_dom_sf"/>
</dbReference>
<dbReference type="SUPFAM" id="SSF47203">
    <property type="entry name" value="Acyl-CoA dehydrogenase C-terminal domain-like"/>
    <property type="match status" value="1"/>
</dbReference>
<dbReference type="Pfam" id="PF13086">
    <property type="entry name" value="AAA_11"/>
    <property type="match status" value="4"/>
</dbReference>
<dbReference type="Pfam" id="PF13087">
    <property type="entry name" value="AAA_12"/>
    <property type="match status" value="2"/>
</dbReference>
<evidence type="ECO:0000256" key="1">
    <source>
        <dbReference type="ARBA" id="ARBA00004331"/>
    </source>
</evidence>
<dbReference type="GO" id="GO:0036464">
    <property type="term" value="C:cytoplasmic ribonucleoprotein granule"/>
    <property type="evidence" value="ECO:0007669"/>
    <property type="project" value="UniProtKB-SubCell"/>
</dbReference>
<dbReference type="SUPFAM" id="SSF52540">
    <property type="entry name" value="P-loop containing nucleoside triphosphate hydrolases"/>
    <property type="match status" value="2"/>
</dbReference>
<evidence type="ECO:0000256" key="5">
    <source>
        <dbReference type="ARBA" id="ARBA00022741"/>
    </source>
</evidence>
<keyword evidence="9" id="KW-0694">RNA-binding</keyword>
<evidence type="ECO:0000259" key="13">
    <source>
        <dbReference type="PROSITE" id="PS00028"/>
    </source>
</evidence>
<dbReference type="Gene3D" id="3.40.50.300">
    <property type="entry name" value="P-loop containing nucleotide triphosphate hydrolases"/>
    <property type="match status" value="4"/>
</dbReference>
<dbReference type="FunFam" id="3.40.50.300:FF:000608">
    <property type="entry name" value="Mov10 RISC complex RNA helicase"/>
    <property type="match status" value="2"/>
</dbReference>
<dbReference type="OrthoDB" id="6513042at2759"/>
<gene>
    <name evidence="14" type="ORF">CVT24_004675</name>
</gene>
<dbReference type="SMART" id="SM00451">
    <property type="entry name" value="ZnF_U1"/>
    <property type="match status" value="3"/>
</dbReference>
<feature type="domain" description="C2H2-type" evidence="13">
    <location>
        <begin position="28"/>
        <end position="50"/>
    </location>
</feature>
<dbReference type="Pfam" id="PF22924">
    <property type="entry name" value="ACOX_C_alpha1"/>
    <property type="match status" value="1"/>
</dbReference>
<dbReference type="Gene3D" id="1.20.140.10">
    <property type="entry name" value="Butyryl-CoA Dehydrogenase, subunit A, domain 3"/>
    <property type="match status" value="1"/>
</dbReference>
<evidence type="ECO:0000256" key="8">
    <source>
        <dbReference type="ARBA" id="ARBA00022840"/>
    </source>
</evidence>
<evidence type="ECO:0000256" key="3">
    <source>
        <dbReference type="ARBA" id="ARBA00012552"/>
    </source>
</evidence>
<dbReference type="InterPro" id="IPR041677">
    <property type="entry name" value="DNA2/NAM7_AAA_11"/>
</dbReference>
<dbReference type="CDD" id="cd18808">
    <property type="entry name" value="SF1_C_Upf1"/>
    <property type="match status" value="2"/>
</dbReference>
<keyword evidence="15" id="KW-1185">Reference proteome</keyword>
<evidence type="ECO:0000256" key="6">
    <source>
        <dbReference type="ARBA" id="ARBA00022801"/>
    </source>
</evidence>
<dbReference type="PROSITE" id="PS00028">
    <property type="entry name" value="ZINC_FINGER_C2H2_1"/>
    <property type="match status" value="1"/>
</dbReference>